<protein>
    <submittedName>
        <fullName evidence="1">Uncharacterized protein</fullName>
    </submittedName>
</protein>
<keyword evidence="2" id="KW-1185">Reference proteome</keyword>
<sequence>MLANRSKGSFPSTVSSSQSAFIAGRSITDYVFLAQELVRHTEELLLTLLCCQDQSSNALIRSIRGLLQWTWEVRIMHTYKVIELLMLQPIWQLTSPSNFMFTTIHQMRYCRFFRMMWKFS</sequence>
<reference evidence="1 2" key="1">
    <citation type="journal article" date="2021" name="Plant Biotechnol. J.">
        <title>Multi-omics assisted identification of the key and species-specific regulatory components of drought-tolerant mechanisms in Gossypium stocksii.</title>
        <authorList>
            <person name="Yu D."/>
            <person name="Ke L."/>
            <person name="Zhang D."/>
            <person name="Wu Y."/>
            <person name="Sun Y."/>
            <person name="Mei J."/>
            <person name="Sun J."/>
            <person name="Sun Y."/>
        </authorList>
    </citation>
    <scope>NUCLEOTIDE SEQUENCE [LARGE SCALE GENOMIC DNA]</scope>
    <source>
        <strain evidence="2">cv. E1</strain>
        <tissue evidence="1">Leaf</tissue>
    </source>
</reference>
<gene>
    <name evidence="1" type="ORF">J1N35_028549</name>
</gene>
<accession>A0A9D3ZSJ1</accession>
<organism evidence="1 2">
    <name type="scientific">Gossypium stocksii</name>
    <dbReference type="NCBI Taxonomy" id="47602"/>
    <lineage>
        <taxon>Eukaryota</taxon>
        <taxon>Viridiplantae</taxon>
        <taxon>Streptophyta</taxon>
        <taxon>Embryophyta</taxon>
        <taxon>Tracheophyta</taxon>
        <taxon>Spermatophyta</taxon>
        <taxon>Magnoliopsida</taxon>
        <taxon>eudicotyledons</taxon>
        <taxon>Gunneridae</taxon>
        <taxon>Pentapetalae</taxon>
        <taxon>rosids</taxon>
        <taxon>malvids</taxon>
        <taxon>Malvales</taxon>
        <taxon>Malvaceae</taxon>
        <taxon>Malvoideae</taxon>
        <taxon>Gossypium</taxon>
    </lineage>
</organism>
<name>A0A9D3ZSJ1_9ROSI</name>
<dbReference type="EMBL" id="JAIQCV010000009">
    <property type="protein sequence ID" value="KAH1063562.1"/>
    <property type="molecule type" value="Genomic_DNA"/>
</dbReference>
<comment type="caution">
    <text evidence="1">The sequence shown here is derived from an EMBL/GenBank/DDBJ whole genome shotgun (WGS) entry which is preliminary data.</text>
</comment>
<proteinExistence type="predicted"/>
<dbReference type="AlphaFoldDB" id="A0A9D3ZSJ1"/>
<evidence type="ECO:0000313" key="1">
    <source>
        <dbReference type="EMBL" id="KAH1063562.1"/>
    </source>
</evidence>
<evidence type="ECO:0000313" key="2">
    <source>
        <dbReference type="Proteomes" id="UP000828251"/>
    </source>
</evidence>
<dbReference type="OrthoDB" id="10320299at2759"/>
<dbReference type="Proteomes" id="UP000828251">
    <property type="component" value="Unassembled WGS sequence"/>
</dbReference>